<dbReference type="EMBL" id="RIAX01000005">
    <property type="protein sequence ID" value="RNF39646.1"/>
    <property type="molecule type" value="Genomic_DNA"/>
</dbReference>
<dbReference type="InterPro" id="IPR051465">
    <property type="entry name" value="Cell_Envelope_Struct_Comp"/>
</dbReference>
<evidence type="ECO:0000256" key="1">
    <source>
        <dbReference type="SAM" id="SignalP"/>
    </source>
</evidence>
<evidence type="ECO:0000313" key="4">
    <source>
        <dbReference type="Proteomes" id="UP000275473"/>
    </source>
</evidence>
<proteinExistence type="predicted"/>
<dbReference type="Proteomes" id="UP000275473">
    <property type="component" value="Unassembled WGS sequence"/>
</dbReference>
<organism evidence="3 4">
    <name type="scientific">Planococcus salinus</name>
    <dbReference type="NCBI Taxonomy" id="1848460"/>
    <lineage>
        <taxon>Bacteria</taxon>
        <taxon>Bacillati</taxon>
        <taxon>Bacillota</taxon>
        <taxon>Bacilli</taxon>
        <taxon>Bacillales</taxon>
        <taxon>Caryophanaceae</taxon>
        <taxon>Planococcus</taxon>
    </lineage>
</organism>
<feature type="domain" description="SLH" evidence="2">
    <location>
        <begin position="80"/>
        <end position="143"/>
    </location>
</feature>
<keyword evidence="4" id="KW-1185">Reference proteome</keyword>
<protein>
    <submittedName>
        <fullName evidence="3">S-layer homology domain-containing protein</fullName>
    </submittedName>
</protein>
<keyword evidence="1" id="KW-0732">Signal</keyword>
<dbReference type="PANTHER" id="PTHR43308:SF5">
    <property type="entry name" value="S-LAYER PROTEIN _ PEPTIDOGLYCAN ENDO-BETA-N-ACETYLGLUCOSAMINIDASE"/>
    <property type="match status" value="1"/>
</dbReference>
<accession>A0A3M8P7J0</accession>
<evidence type="ECO:0000259" key="2">
    <source>
        <dbReference type="PROSITE" id="PS51272"/>
    </source>
</evidence>
<sequence>MKKLSGVVALLLSLVLLAPAVWAAPDVPESHGFYEEITYLTELGVLGGYPDGTVRPESVVTRAEAAIMIGRLKELDGTQRATSFSDVTQKQAASGFIAAAQEAGFITGYPDGTFRPYESITRGDMAIILSRIFVTPITLGVGFSDVSVNMRAYEPIAQVLAANITIGYPDNTFRPHEFVTRAQFSAFLARGLEPKFKNDAVIENSFMKDKTKTYSYRYVDGNVLTHTFNFVEQRFEQPIGFAWTVTDSFERFQYDYVEGESHNGYLIGYPYSESYLNLVYPPEVGKTFNTDSFFVPESTITAVGVTVETPYRTFTDAVEVTAAIDDEFYDSGYKYYMVEGFGEVKFVNRHGVTLYELVDVQ</sequence>
<feature type="signal peptide" evidence="1">
    <location>
        <begin position="1"/>
        <end position="23"/>
    </location>
</feature>
<dbReference type="Pfam" id="PF00395">
    <property type="entry name" value="SLH"/>
    <property type="match status" value="3"/>
</dbReference>
<gene>
    <name evidence="3" type="ORF">EEX84_09250</name>
</gene>
<feature type="domain" description="SLH" evidence="2">
    <location>
        <begin position="144"/>
        <end position="202"/>
    </location>
</feature>
<dbReference type="PANTHER" id="PTHR43308">
    <property type="entry name" value="OUTER MEMBRANE PROTEIN ALPHA-RELATED"/>
    <property type="match status" value="1"/>
</dbReference>
<dbReference type="PROSITE" id="PS51272">
    <property type="entry name" value="SLH"/>
    <property type="match status" value="3"/>
</dbReference>
<evidence type="ECO:0000313" key="3">
    <source>
        <dbReference type="EMBL" id="RNF39646.1"/>
    </source>
</evidence>
<dbReference type="RefSeq" id="WP_123165346.1">
    <property type="nucleotide sequence ID" value="NZ_RIAX01000005.1"/>
</dbReference>
<dbReference type="InterPro" id="IPR001119">
    <property type="entry name" value="SLH_dom"/>
</dbReference>
<comment type="caution">
    <text evidence="3">The sequence shown here is derived from an EMBL/GenBank/DDBJ whole genome shotgun (WGS) entry which is preliminary data.</text>
</comment>
<dbReference type="OrthoDB" id="5845122at2"/>
<reference evidence="3 4" key="1">
    <citation type="journal article" date="2018" name="Int. J. Syst. Evol. Microbiol.">
        <title>Planococcus salinus sp. nov., a moderately halophilic bacterium isolated from a saline-alkali soil.</title>
        <authorList>
            <person name="Gan L."/>
        </authorList>
    </citation>
    <scope>NUCLEOTIDE SEQUENCE [LARGE SCALE GENOMIC DNA]</scope>
    <source>
        <strain evidence="3 4">LCB217</strain>
    </source>
</reference>
<feature type="domain" description="SLH" evidence="2">
    <location>
        <begin position="20"/>
        <end position="79"/>
    </location>
</feature>
<name>A0A3M8P7J0_9BACL</name>
<dbReference type="AlphaFoldDB" id="A0A3M8P7J0"/>
<feature type="chain" id="PRO_5018266203" evidence="1">
    <location>
        <begin position="24"/>
        <end position="361"/>
    </location>
</feature>